<evidence type="ECO:0000313" key="2">
    <source>
        <dbReference type="EMBL" id="EJX01932.1"/>
    </source>
</evidence>
<feature type="non-terminal residue" evidence="2">
    <location>
        <position position="121"/>
    </location>
</feature>
<dbReference type="SUPFAM" id="SSF102522">
    <property type="entry name" value="Bacterial fluorinating enzyme, N-terminal domain"/>
    <property type="match status" value="1"/>
</dbReference>
<organism evidence="2">
    <name type="scientific">gut metagenome</name>
    <dbReference type="NCBI Taxonomy" id="749906"/>
    <lineage>
        <taxon>unclassified sequences</taxon>
        <taxon>metagenomes</taxon>
        <taxon>organismal metagenomes</taxon>
    </lineage>
</organism>
<feature type="domain" description="S-adenosyl-l-methionine hydroxide adenosyltransferase N-terminal" evidence="1">
    <location>
        <begin position="5"/>
        <end position="115"/>
    </location>
</feature>
<dbReference type="Pfam" id="PF01887">
    <property type="entry name" value="SAM_HAT_N"/>
    <property type="match status" value="1"/>
</dbReference>
<reference evidence="2" key="1">
    <citation type="journal article" date="2012" name="PLoS ONE">
        <title>Gene sets for utilization of primary and secondary nutrition supplies in the distal gut of endangered iberian lynx.</title>
        <authorList>
            <person name="Alcaide M."/>
            <person name="Messina E."/>
            <person name="Richter M."/>
            <person name="Bargiela R."/>
            <person name="Peplies J."/>
            <person name="Huws S.A."/>
            <person name="Newbold C.J."/>
            <person name="Golyshin P.N."/>
            <person name="Simon M.A."/>
            <person name="Lopez G."/>
            <person name="Yakimov M.M."/>
            <person name="Ferrer M."/>
        </authorList>
    </citation>
    <scope>NUCLEOTIDE SEQUENCE</scope>
</reference>
<name>J9G3X2_9ZZZZ</name>
<dbReference type="InterPro" id="IPR023228">
    <property type="entry name" value="SAM_OH_AdoTrfase_N_sf"/>
</dbReference>
<gene>
    <name evidence="2" type="ORF">EVA_09961</name>
</gene>
<proteinExistence type="predicted"/>
<dbReference type="AlphaFoldDB" id="J9G3X2"/>
<dbReference type="PANTHER" id="PTHR35092:SF1">
    <property type="entry name" value="CHLORINASE MJ1651"/>
    <property type="match status" value="1"/>
</dbReference>
<dbReference type="EMBL" id="AMCI01002762">
    <property type="protein sequence ID" value="EJX01932.1"/>
    <property type="molecule type" value="Genomic_DNA"/>
</dbReference>
<comment type="caution">
    <text evidence="2">The sequence shown here is derived from an EMBL/GenBank/DDBJ whole genome shotgun (WGS) entry which is preliminary data.</text>
</comment>
<dbReference type="InterPro" id="IPR002747">
    <property type="entry name" value="SAM_OH_AdoTrfase"/>
</dbReference>
<protein>
    <submittedName>
        <fullName evidence="2">Protein containing DUF62</fullName>
    </submittedName>
</protein>
<evidence type="ECO:0000259" key="1">
    <source>
        <dbReference type="Pfam" id="PF01887"/>
    </source>
</evidence>
<sequence>MNALILQSDFGYADGAVSAMYGVAETVCNQLRVFDLTHDIPQYDIWEASYRLIQAVSYWPKGSVFVSVVDPGVGSTRRSIAAKTSSGQYVITPDNGTLTHIKRMLGIAEARVIDETINRLP</sequence>
<dbReference type="Gene3D" id="3.40.50.10790">
    <property type="entry name" value="S-adenosyl-l-methionine hydroxide adenosyltransferase, N-terminal"/>
    <property type="match status" value="1"/>
</dbReference>
<dbReference type="PANTHER" id="PTHR35092">
    <property type="entry name" value="CHLORINASE MJ1651"/>
    <property type="match status" value="1"/>
</dbReference>
<dbReference type="InterPro" id="IPR046469">
    <property type="entry name" value="SAM_HAT_N"/>
</dbReference>
<accession>J9G3X2</accession>